<evidence type="ECO:0008006" key="3">
    <source>
        <dbReference type="Google" id="ProtNLM"/>
    </source>
</evidence>
<dbReference type="EMBL" id="JABAGA010000001">
    <property type="protein sequence ID" value="NMF08435.1"/>
    <property type="molecule type" value="Genomic_DNA"/>
</dbReference>
<dbReference type="AlphaFoldDB" id="A0A7X9XSM8"/>
<gene>
    <name evidence="1" type="ORF">HF852_02220</name>
</gene>
<evidence type="ECO:0000313" key="1">
    <source>
        <dbReference type="EMBL" id="NMF08435.1"/>
    </source>
</evidence>
<comment type="caution">
    <text evidence="1">The sequence shown here is derived from an EMBL/GenBank/DDBJ whole genome shotgun (WGS) entry which is preliminary data.</text>
</comment>
<accession>A0A7X9XSM8</accession>
<organism evidence="1 2">
    <name type="scientific">Corynebacterium xerosis</name>
    <dbReference type="NCBI Taxonomy" id="1725"/>
    <lineage>
        <taxon>Bacteria</taxon>
        <taxon>Bacillati</taxon>
        <taxon>Actinomycetota</taxon>
        <taxon>Actinomycetes</taxon>
        <taxon>Mycobacteriales</taxon>
        <taxon>Corynebacteriaceae</taxon>
        <taxon>Corynebacterium</taxon>
    </lineage>
</organism>
<evidence type="ECO:0000313" key="2">
    <source>
        <dbReference type="Proteomes" id="UP000589552"/>
    </source>
</evidence>
<protein>
    <recommendedName>
        <fullName evidence="3">DUF222 domain-containing protein</fullName>
    </recommendedName>
</protein>
<dbReference type="RefSeq" id="WP_168937228.1">
    <property type="nucleotide sequence ID" value="NZ_JABAGA010000001.1"/>
</dbReference>
<dbReference type="Proteomes" id="UP000589552">
    <property type="component" value="Unassembled WGS sequence"/>
</dbReference>
<sequence length="164" mass="17049">MSALAGCAADLLGAIDALAEAATVARGAWGRLAGDQREVAYRKVEEARKALAGVDAECLPTRCDDSPIVESKLPTVVARGQRVSRAEARRRHACLRRLSPGHPAPAAGVVGGVGNESYMPRVRAKVEAGVIGGCAVGKVKVGNANGVEEELGPSLRTSFQEFCD</sequence>
<proteinExistence type="predicted"/>
<name>A0A7X9XSM8_9CORY</name>
<reference evidence="1 2" key="1">
    <citation type="submission" date="2020-04" db="EMBL/GenBank/DDBJ databases">
        <authorList>
            <person name="Hitch T.C.A."/>
            <person name="Wylensek D."/>
            <person name="Clavel T."/>
        </authorList>
    </citation>
    <scope>NUCLEOTIDE SEQUENCE [LARGE SCALE GENOMIC DNA]</scope>
    <source>
        <strain evidence="1 2">BL-383-APC-2I</strain>
    </source>
</reference>